<keyword evidence="5" id="KW-0805">Transcription regulation</keyword>
<evidence type="ECO:0000256" key="2">
    <source>
        <dbReference type="ARBA" id="ARBA00022490"/>
    </source>
</evidence>
<evidence type="ECO:0000256" key="9">
    <source>
        <dbReference type="SAM" id="Coils"/>
    </source>
</evidence>
<feature type="domain" description="HTH araC/xylS-type" evidence="10">
    <location>
        <begin position="426"/>
        <end position="524"/>
    </location>
</feature>
<keyword evidence="2" id="KW-0963">Cytoplasm</keyword>
<accession>A0ABV1KLB6</accession>
<dbReference type="EMBL" id="JASKHM010000001">
    <property type="protein sequence ID" value="MEQ4480919.1"/>
    <property type="molecule type" value="Genomic_DNA"/>
</dbReference>
<dbReference type="PROSITE" id="PS50110">
    <property type="entry name" value="RESPONSE_REGULATORY"/>
    <property type="match status" value="1"/>
</dbReference>
<dbReference type="InterPro" id="IPR009057">
    <property type="entry name" value="Homeodomain-like_sf"/>
</dbReference>
<dbReference type="PANTHER" id="PTHR42713:SF3">
    <property type="entry name" value="TRANSCRIPTIONAL REGULATORY PROTEIN HPTR"/>
    <property type="match status" value="1"/>
</dbReference>
<dbReference type="Gene3D" id="1.10.10.60">
    <property type="entry name" value="Homeodomain-like"/>
    <property type="match status" value="2"/>
</dbReference>
<dbReference type="RefSeq" id="WP_232183008.1">
    <property type="nucleotide sequence ID" value="NZ_JAIOAP010000001.1"/>
</dbReference>
<dbReference type="InterPro" id="IPR018060">
    <property type="entry name" value="HTH_AraC"/>
</dbReference>
<keyword evidence="7" id="KW-0804">Transcription</keyword>
<dbReference type="SUPFAM" id="SSF52172">
    <property type="entry name" value="CheY-like"/>
    <property type="match status" value="1"/>
</dbReference>
<gene>
    <name evidence="12" type="ORF">QJS35_00780</name>
</gene>
<keyword evidence="13" id="KW-1185">Reference proteome</keyword>
<dbReference type="Proteomes" id="UP001493487">
    <property type="component" value="Unassembled WGS sequence"/>
</dbReference>
<keyword evidence="9" id="KW-0175">Coiled coil</keyword>
<keyword evidence="4" id="KW-0902">Two-component regulatory system</keyword>
<dbReference type="PANTHER" id="PTHR42713">
    <property type="entry name" value="HISTIDINE KINASE-RELATED"/>
    <property type="match status" value="1"/>
</dbReference>
<evidence type="ECO:0000313" key="12">
    <source>
        <dbReference type="EMBL" id="MEQ4480919.1"/>
    </source>
</evidence>
<proteinExistence type="predicted"/>
<evidence type="ECO:0000256" key="8">
    <source>
        <dbReference type="PROSITE-ProRule" id="PRU00169"/>
    </source>
</evidence>
<evidence type="ECO:0000256" key="4">
    <source>
        <dbReference type="ARBA" id="ARBA00023012"/>
    </source>
</evidence>
<dbReference type="PROSITE" id="PS01124">
    <property type="entry name" value="HTH_ARAC_FAMILY_2"/>
    <property type="match status" value="1"/>
</dbReference>
<evidence type="ECO:0000313" key="13">
    <source>
        <dbReference type="Proteomes" id="UP001493487"/>
    </source>
</evidence>
<dbReference type="SMART" id="SM00342">
    <property type="entry name" value="HTH_ARAC"/>
    <property type="match status" value="1"/>
</dbReference>
<feature type="modified residue" description="4-aspartylphosphate" evidence="8">
    <location>
        <position position="56"/>
    </location>
</feature>
<evidence type="ECO:0000259" key="10">
    <source>
        <dbReference type="PROSITE" id="PS01124"/>
    </source>
</evidence>
<dbReference type="SUPFAM" id="SSF46689">
    <property type="entry name" value="Homeodomain-like"/>
    <property type="match status" value="2"/>
</dbReference>
<name>A0ABV1KLB6_9BACL</name>
<reference evidence="12 13" key="1">
    <citation type="journal article" date="2023" name="Genome Announc.">
        <title>Pan-Genome Analyses of the Genus Cohnella and Proposal of the Novel Species Cohnella silvisoli sp. nov., Isolated from Forest Soil.</title>
        <authorList>
            <person name="Wang C."/>
            <person name="Mao L."/>
            <person name="Bao G."/>
            <person name="Zhu H."/>
        </authorList>
    </citation>
    <scope>NUCLEOTIDE SEQUENCE [LARGE SCALE GENOMIC DNA]</scope>
    <source>
        <strain evidence="12 13">NL03-T5-1</strain>
    </source>
</reference>
<dbReference type="InterPro" id="IPR001789">
    <property type="entry name" value="Sig_transdc_resp-reg_receiver"/>
</dbReference>
<feature type="domain" description="Response regulatory" evidence="11">
    <location>
        <begin position="4"/>
        <end position="121"/>
    </location>
</feature>
<dbReference type="Gene3D" id="3.40.50.2300">
    <property type="match status" value="1"/>
</dbReference>
<evidence type="ECO:0000256" key="6">
    <source>
        <dbReference type="ARBA" id="ARBA00023125"/>
    </source>
</evidence>
<evidence type="ECO:0000256" key="3">
    <source>
        <dbReference type="ARBA" id="ARBA00022553"/>
    </source>
</evidence>
<organism evidence="12 13">
    <name type="scientific">Cohnella silvisoli</name>
    <dbReference type="NCBI Taxonomy" id="2873699"/>
    <lineage>
        <taxon>Bacteria</taxon>
        <taxon>Bacillati</taxon>
        <taxon>Bacillota</taxon>
        <taxon>Bacilli</taxon>
        <taxon>Bacillales</taxon>
        <taxon>Paenibacillaceae</taxon>
        <taxon>Cohnella</taxon>
    </lineage>
</organism>
<dbReference type="SMART" id="SM00448">
    <property type="entry name" value="REC"/>
    <property type="match status" value="1"/>
</dbReference>
<protein>
    <submittedName>
        <fullName evidence="12">Response regulator</fullName>
    </submittedName>
</protein>
<dbReference type="Pfam" id="PF00072">
    <property type="entry name" value="Response_reg"/>
    <property type="match status" value="1"/>
</dbReference>
<comment type="caution">
    <text evidence="12">The sequence shown here is derived from an EMBL/GenBank/DDBJ whole genome shotgun (WGS) entry which is preliminary data.</text>
</comment>
<evidence type="ECO:0000259" key="11">
    <source>
        <dbReference type="PROSITE" id="PS50110"/>
    </source>
</evidence>
<evidence type="ECO:0000256" key="1">
    <source>
        <dbReference type="ARBA" id="ARBA00004496"/>
    </source>
</evidence>
<feature type="coiled-coil region" evidence="9">
    <location>
        <begin position="115"/>
        <end position="145"/>
    </location>
</feature>
<dbReference type="InterPro" id="IPR051552">
    <property type="entry name" value="HptR"/>
</dbReference>
<dbReference type="Pfam" id="PF12833">
    <property type="entry name" value="HTH_18"/>
    <property type="match status" value="1"/>
</dbReference>
<dbReference type="InterPro" id="IPR011006">
    <property type="entry name" value="CheY-like_superfamily"/>
</dbReference>
<evidence type="ECO:0000256" key="7">
    <source>
        <dbReference type="ARBA" id="ARBA00023163"/>
    </source>
</evidence>
<keyword evidence="3 8" id="KW-0597">Phosphoprotein</keyword>
<dbReference type="CDD" id="cd17536">
    <property type="entry name" value="REC_YesN-like"/>
    <property type="match status" value="1"/>
</dbReference>
<sequence>MSYKAMIVEDNAIYRYAIKTIIDWSAYGFDLAAEAINGKQALQILEHQRFDLILTDVSMPEMNGIDLIQAIKRRTPDTVVVMLSSYDDFRFVKDSLKLGARDYLLKHDLEPESLLQMLGQVKEWLEQQRSELEQQTASQLEAESQFMKRIMLGEGEWEDSDGMLRLAEERKFTLCQSPYMLLSVQITEPSCAEKGIVGSLAAVVENGVNGVEGTGERVVPISISSSKFVVAIGFHRCRSEADMRIAAYDLASRLITVARSANRNASAGMSGIGAGLSELKGSFEQAEAALFQTAYERWNRVYAAESYSTDVNNLDSEYAHRWMTALKHGDSTSMEAALEELFLHVRKVKPGKPKLRKLLFDVFAAIGVQAGELRLGEAMTKDWDAAVQEALERMDSPELLFEWVMSSCSKLLGMKSPNRLYRKEIQLAIDYIHAHYMEQLTVAALSKELNFSANYLSNLFRSETGMRFIEYVNRVRMDTAKRLLRDSRLKVYEVAEKVGYQDTSYFCKVFKEVTGLTVSMFRGSGQGSYRL</sequence>
<comment type="subcellular location">
    <subcellularLocation>
        <location evidence="1">Cytoplasm</location>
    </subcellularLocation>
</comment>
<evidence type="ECO:0000256" key="5">
    <source>
        <dbReference type="ARBA" id="ARBA00023015"/>
    </source>
</evidence>
<keyword evidence="6" id="KW-0238">DNA-binding</keyword>